<name>A0A8X6WKQ9_TRICX</name>
<protein>
    <submittedName>
        <fullName evidence="1">Uncharacterized protein</fullName>
    </submittedName>
</protein>
<reference evidence="1" key="1">
    <citation type="submission" date="2020-08" db="EMBL/GenBank/DDBJ databases">
        <title>Multicomponent nature underlies the extraordinary mechanical properties of spider dragline silk.</title>
        <authorList>
            <person name="Kono N."/>
            <person name="Nakamura H."/>
            <person name="Mori M."/>
            <person name="Yoshida Y."/>
            <person name="Ohtoshi R."/>
            <person name="Malay A.D."/>
            <person name="Moran D.A.P."/>
            <person name="Tomita M."/>
            <person name="Numata K."/>
            <person name="Arakawa K."/>
        </authorList>
    </citation>
    <scope>NUCLEOTIDE SEQUENCE</scope>
</reference>
<accession>A0A8X6WKQ9</accession>
<evidence type="ECO:0000313" key="1">
    <source>
        <dbReference type="EMBL" id="GFY35576.1"/>
    </source>
</evidence>
<dbReference type="EMBL" id="BMAU01021432">
    <property type="protein sequence ID" value="GFY35576.1"/>
    <property type="molecule type" value="Genomic_DNA"/>
</dbReference>
<gene>
    <name evidence="1" type="ORF">TNCV_196761</name>
</gene>
<sequence length="87" mass="10019">MSIELDRHHNYFARAAYTRCPDLKWPKVMAYYYGTTQQNVINCSSKDWKTIQEFGSSPIGSTCAPYSAIADDKLFTLTSLVQMWMPQ</sequence>
<keyword evidence="2" id="KW-1185">Reference proteome</keyword>
<evidence type="ECO:0000313" key="2">
    <source>
        <dbReference type="Proteomes" id="UP000887159"/>
    </source>
</evidence>
<organism evidence="1 2">
    <name type="scientific">Trichonephila clavipes</name>
    <name type="common">Golden silk orbweaver</name>
    <name type="synonym">Nephila clavipes</name>
    <dbReference type="NCBI Taxonomy" id="2585209"/>
    <lineage>
        <taxon>Eukaryota</taxon>
        <taxon>Metazoa</taxon>
        <taxon>Ecdysozoa</taxon>
        <taxon>Arthropoda</taxon>
        <taxon>Chelicerata</taxon>
        <taxon>Arachnida</taxon>
        <taxon>Araneae</taxon>
        <taxon>Araneomorphae</taxon>
        <taxon>Entelegynae</taxon>
        <taxon>Araneoidea</taxon>
        <taxon>Nephilidae</taxon>
        <taxon>Trichonephila</taxon>
    </lineage>
</organism>
<proteinExistence type="predicted"/>
<comment type="caution">
    <text evidence="1">The sequence shown here is derived from an EMBL/GenBank/DDBJ whole genome shotgun (WGS) entry which is preliminary data.</text>
</comment>
<dbReference type="AlphaFoldDB" id="A0A8X6WKQ9"/>
<dbReference type="Proteomes" id="UP000887159">
    <property type="component" value="Unassembled WGS sequence"/>
</dbReference>